<gene>
    <name evidence="1" type="ORF">B0W44_14130</name>
</gene>
<name>A0A1U9K9L4_9BACL</name>
<dbReference type="GO" id="GO:0016491">
    <property type="term" value="F:oxidoreductase activity"/>
    <property type="evidence" value="ECO:0007669"/>
    <property type="project" value="TreeGrafter"/>
</dbReference>
<dbReference type="Proteomes" id="UP000188603">
    <property type="component" value="Chromosome"/>
</dbReference>
<sequence length="95" mass="10194">MTDRRSLRGLEDVLRLKKGESIVVLGASGGIGHLAVQLAQNMGARVFAIASGDDGVAKLRNFSVGAIVDGRKDDVLLAARKVKSLDQFWSFKSTH</sequence>
<protein>
    <recommendedName>
        <fullName evidence="3">Alcohol dehydrogenase-like C-terminal domain-containing protein</fullName>
    </recommendedName>
</protein>
<keyword evidence="2" id="KW-1185">Reference proteome</keyword>
<evidence type="ECO:0008006" key="3">
    <source>
        <dbReference type="Google" id="ProtNLM"/>
    </source>
</evidence>
<dbReference type="InterPro" id="IPR036291">
    <property type="entry name" value="NAD(P)-bd_dom_sf"/>
</dbReference>
<dbReference type="STRING" id="1471761.B0W44_14130"/>
<dbReference type="Gene3D" id="3.40.50.720">
    <property type="entry name" value="NAD(P)-binding Rossmann-like Domain"/>
    <property type="match status" value="1"/>
</dbReference>
<dbReference type="AlphaFoldDB" id="A0A1U9K9L4"/>
<dbReference type="SUPFAM" id="SSF51735">
    <property type="entry name" value="NAD(P)-binding Rossmann-fold domains"/>
    <property type="match status" value="1"/>
</dbReference>
<evidence type="ECO:0000313" key="2">
    <source>
        <dbReference type="Proteomes" id="UP000188603"/>
    </source>
</evidence>
<accession>A0A1U9K9L4</accession>
<reference evidence="1 2" key="1">
    <citation type="journal article" date="2015" name="Int. J. Syst. Evol. Microbiol.">
        <title>Novibacillus thermophilus gen. nov., sp. nov., a Gram-staining-negative and moderately thermophilic member of the family Thermoactinomycetaceae.</title>
        <authorList>
            <person name="Yang G."/>
            <person name="Chen J."/>
            <person name="Zhou S."/>
        </authorList>
    </citation>
    <scope>NUCLEOTIDE SEQUENCE [LARGE SCALE GENOMIC DNA]</scope>
    <source>
        <strain evidence="1 2">SG-1</strain>
    </source>
</reference>
<dbReference type="PANTHER" id="PTHR43677">
    <property type="entry name" value="SHORT-CHAIN DEHYDROGENASE/REDUCTASE"/>
    <property type="match status" value="1"/>
</dbReference>
<dbReference type="InterPro" id="IPR051397">
    <property type="entry name" value="Zn-ADH-like_protein"/>
</dbReference>
<evidence type="ECO:0000313" key="1">
    <source>
        <dbReference type="EMBL" id="AQS56718.1"/>
    </source>
</evidence>
<dbReference type="EMBL" id="CP019699">
    <property type="protein sequence ID" value="AQS56718.1"/>
    <property type="molecule type" value="Genomic_DNA"/>
</dbReference>
<organism evidence="1 2">
    <name type="scientific">Novibacillus thermophilus</name>
    <dbReference type="NCBI Taxonomy" id="1471761"/>
    <lineage>
        <taxon>Bacteria</taxon>
        <taxon>Bacillati</taxon>
        <taxon>Bacillota</taxon>
        <taxon>Bacilli</taxon>
        <taxon>Bacillales</taxon>
        <taxon>Thermoactinomycetaceae</taxon>
        <taxon>Novibacillus</taxon>
    </lineage>
</organism>
<dbReference type="PANTHER" id="PTHR43677:SF4">
    <property type="entry name" value="QUINONE OXIDOREDUCTASE-LIKE PROTEIN 2"/>
    <property type="match status" value="1"/>
</dbReference>
<proteinExistence type="predicted"/>
<dbReference type="KEGG" id="ntr:B0W44_14130"/>